<gene>
    <name evidence="1" type="ORF">DCF19_20590</name>
</gene>
<dbReference type="AlphaFoldDB" id="A0A2W4XZY6"/>
<proteinExistence type="predicted"/>
<protein>
    <submittedName>
        <fullName evidence="1">Uncharacterized protein</fullName>
    </submittedName>
</protein>
<accession>A0A2W4XZY6</accession>
<reference evidence="1 2" key="1">
    <citation type="submission" date="2018-04" db="EMBL/GenBank/DDBJ databases">
        <authorList>
            <person name="Go L.Y."/>
            <person name="Mitchell J.A."/>
        </authorList>
    </citation>
    <scope>NUCLEOTIDE SEQUENCE [LARGE SCALE GENOMIC DNA]</scope>
    <source>
        <strain evidence="1">ULC066bin1</strain>
    </source>
</reference>
<sequence>MQNFFNLKANINQSKIAVSLILTTVLSIGSGLTLFSNAGAFADSINAEYNSLKNSEIKPVVIPKNQLPPPLDKDIVFREISSGGITGATYQTVLLKDGTLIRVRIGDANDSQRSVRRVSVEQVKKFEKLLHKPTIARFKNLSYPAPRGAADYITYTLTSKEGTFQYNDISQNGIPKNLQSVVSAWKQLKTTAMSL</sequence>
<reference evidence="1 2" key="2">
    <citation type="submission" date="2018-06" db="EMBL/GenBank/DDBJ databases">
        <title>Metagenomic assembly of (sub)arctic Cyanobacteria and their associated microbiome from non-axenic cultures.</title>
        <authorList>
            <person name="Baurain D."/>
        </authorList>
    </citation>
    <scope>NUCLEOTIDE SEQUENCE [LARGE SCALE GENOMIC DNA]</scope>
    <source>
        <strain evidence="1">ULC066bin1</strain>
    </source>
</reference>
<dbReference type="Proteomes" id="UP000249467">
    <property type="component" value="Unassembled WGS sequence"/>
</dbReference>
<evidence type="ECO:0000313" key="1">
    <source>
        <dbReference type="EMBL" id="PZO36778.1"/>
    </source>
</evidence>
<name>A0A2W4XZY6_9CYAN</name>
<comment type="caution">
    <text evidence="1">The sequence shown here is derived from an EMBL/GenBank/DDBJ whole genome shotgun (WGS) entry which is preliminary data.</text>
</comment>
<organism evidence="1 2">
    <name type="scientific">Pseudanabaena frigida</name>
    <dbReference type="NCBI Taxonomy" id="945775"/>
    <lineage>
        <taxon>Bacteria</taxon>
        <taxon>Bacillati</taxon>
        <taxon>Cyanobacteriota</taxon>
        <taxon>Cyanophyceae</taxon>
        <taxon>Pseudanabaenales</taxon>
        <taxon>Pseudanabaenaceae</taxon>
        <taxon>Pseudanabaena</taxon>
    </lineage>
</organism>
<evidence type="ECO:0000313" key="2">
    <source>
        <dbReference type="Proteomes" id="UP000249467"/>
    </source>
</evidence>
<dbReference type="EMBL" id="QBML01000037">
    <property type="protein sequence ID" value="PZO36778.1"/>
    <property type="molecule type" value="Genomic_DNA"/>
</dbReference>